<sequence length="131" mass="15058">MSGIKFYWTETGRSEYRATDERLSCLGMWLVGDVQADRSTCLDLLADLEDITAGRKEHESWEGNAWAAELSPTGVDLQNLWREELSAHYTLAETRGVAERYWRLLAEDPGRGAAVQRWEERNGRRHPYQGL</sequence>
<evidence type="ECO:0000313" key="2">
    <source>
        <dbReference type="Proteomes" id="UP000245683"/>
    </source>
</evidence>
<dbReference type="RefSeq" id="WP_109943290.1">
    <property type="nucleotide sequence ID" value="NZ_QGSU01000166.1"/>
</dbReference>
<dbReference type="Proteomes" id="UP000245683">
    <property type="component" value="Unassembled WGS sequence"/>
</dbReference>
<proteinExistence type="predicted"/>
<dbReference type="AlphaFoldDB" id="A0A317KED7"/>
<accession>A0A317KED7</accession>
<protein>
    <submittedName>
        <fullName evidence="1">Uncharacterized protein</fullName>
    </submittedName>
</protein>
<gene>
    <name evidence="1" type="ORF">DLJ46_03905</name>
</gene>
<reference evidence="2" key="1">
    <citation type="submission" date="2018-05" db="EMBL/GenBank/DDBJ databases">
        <title>Micromonospora globispora sp. nov. and Micromonospora rugosa sp. nov., isolated from marine sediment.</title>
        <authorList>
            <person name="Carro L."/>
            <person name="Aysel V."/>
            <person name="Cetin D."/>
            <person name="Igual J.M."/>
            <person name="Klenk H.-P."/>
            <person name="Trujillo M.E."/>
            <person name="Sahin N."/>
        </authorList>
    </citation>
    <scope>NUCLEOTIDE SEQUENCE [LARGE SCALE GENOMIC DNA]</scope>
    <source>
        <strain evidence="2">S2904</strain>
    </source>
</reference>
<comment type="caution">
    <text evidence="1">The sequence shown here is derived from an EMBL/GenBank/DDBJ whole genome shotgun (WGS) entry which is preliminary data.</text>
</comment>
<organism evidence="1 2">
    <name type="scientific">Micromonospora globispora</name>
    <dbReference type="NCBI Taxonomy" id="1450148"/>
    <lineage>
        <taxon>Bacteria</taxon>
        <taxon>Bacillati</taxon>
        <taxon>Actinomycetota</taxon>
        <taxon>Actinomycetes</taxon>
        <taxon>Micromonosporales</taxon>
        <taxon>Micromonosporaceae</taxon>
        <taxon>Micromonospora</taxon>
    </lineage>
</organism>
<evidence type="ECO:0000313" key="1">
    <source>
        <dbReference type="EMBL" id="PWU51960.1"/>
    </source>
</evidence>
<name>A0A317KED7_9ACTN</name>
<dbReference type="EMBL" id="QGSV01000078">
    <property type="protein sequence ID" value="PWU51960.1"/>
    <property type="molecule type" value="Genomic_DNA"/>
</dbReference>
<dbReference type="OrthoDB" id="3477648at2"/>
<keyword evidence="2" id="KW-1185">Reference proteome</keyword>